<dbReference type="STRING" id="1416778.SAMN05443633_101711"/>
<organism evidence="1 2">
    <name type="scientific">Chryseobacterium arachidis</name>
    <dbReference type="NCBI Taxonomy" id="1416778"/>
    <lineage>
        <taxon>Bacteria</taxon>
        <taxon>Pseudomonadati</taxon>
        <taxon>Bacteroidota</taxon>
        <taxon>Flavobacteriia</taxon>
        <taxon>Flavobacteriales</taxon>
        <taxon>Weeksellaceae</taxon>
        <taxon>Chryseobacterium group</taxon>
        <taxon>Chryseobacterium</taxon>
    </lineage>
</organism>
<sequence>MNVSEIEGDAILFYKFGKKPSTQKILKLYETMLRSFTIKLKEIEAILGYKLGLSLKLIAHYGTFSEYTIGTFKKLYGEPVVKAHALLKNDIASNTYVLMTNAIVSKTFFGVEKEYFYISYQPEDNFITTIINKTKWNKQQKQHSTDQLTIRYCSKAIRQLKN</sequence>
<dbReference type="Pfam" id="PF10851">
    <property type="entry name" value="DUF2652"/>
    <property type="match status" value="1"/>
</dbReference>
<dbReference type="InterPro" id="IPR020503">
    <property type="entry name" value="Uncharacterised_Rv2561"/>
</dbReference>
<dbReference type="OrthoDB" id="625021at2"/>
<reference evidence="2" key="1">
    <citation type="submission" date="2016-11" db="EMBL/GenBank/DDBJ databases">
        <authorList>
            <person name="Varghese N."/>
            <person name="Submissions S."/>
        </authorList>
    </citation>
    <scope>NUCLEOTIDE SEQUENCE [LARGE SCALE GENOMIC DNA]</scope>
    <source>
        <strain evidence="2">DSM 27619</strain>
    </source>
</reference>
<gene>
    <name evidence="1" type="ORF">SAMN05443633_101711</name>
</gene>
<dbReference type="Proteomes" id="UP000184518">
    <property type="component" value="Unassembled WGS sequence"/>
</dbReference>
<evidence type="ECO:0000313" key="1">
    <source>
        <dbReference type="EMBL" id="SHE65642.1"/>
    </source>
</evidence>
<protein>
    <submittedName>
        <fullName evidence="1">Uncharacterized protein</fullName>
    </submittedName>
</protein>
<proteinExistence type="predicted"/>
<name>A0A1M4V9N4_9FLAO</name>
<keyword evidence="2" id="KW-1185">Reference proteome</keyword>
<evidence type="ECO:0000313" key="2">
    <source>
        <dbReference type="Proteomes" id="UP000184518"/>
    </source>
</evidence>
<dbReference type="AlphaFoldDB" id="A0A1M4V9N4"/>
<accession>A0A1M4V9N4</accession>
<dbReference type="EMBL" id="FQUT01000001">
    <property type="protein sequence ID" value="SHE65642.1"/>
    <property type="molecule type" value="Genomic_DNA"/>
</dbReference>